<sequence length="437" mass="45951">MFHGTNIEHARTLNRRVVFEAVRRHGAITRADLARLTGLTPQAVSNISAELRDAGLIREGARRQGLRGQPAVELSLEPTGGYAVGLNLGHQFLSGVLVNLAGEVIASDSLPLAAPVLPLDSLMGVMESVVEGLLAQARLPRDQLWGVGCGLPGLVRDGVLIVDTMSGGEDRPHYPLAQSLGTRLNLPVIAENDARAAAIGERLYGIGREARHFFYLHFGFGIGGGMIVDGDHYRGGSGGAGEIGHMIVKPGGRPCSCGNRGCLEQYCSLFSAGEAVGGTERSADQVRPEELSACLAANEPSFMTWLREAAHHLRTAIHNIEVMFDPETVVIGGSLPEDVLNRLVALTQPLLPSVYPDPARGRALPRLTVATAPDMPALGAAALPISAMIQPSLGLLWKVPAGPGAALAQAALSQAQTVLGSPFVRSEVSVTNLTENG</sequence>
<dbReference type="PANTHER" id="PTHR18964:SF149">
    <property type="entry name" value="BIFUNCTIONAL UDP-N-ACETYLGLUCOSAMINE 2-EPIMERASE_N-ACETYLMANNOSAMINE KINASE"/>
    <property type="match status" value="1"/>
</dbReference>
<evidence type="ECO:0000313" key="3">
    <source>
        <dbReference type="EMBL" id="MCB8881359.1"/>
    </source>
</evidence>
<dbReference type="InterPro" id="IPR036390">
    <property type="entry name" value="WH_DNA-bd_sf"/>
</dbReference>
<evidence type="ECO:0000313" key="4">
    <source>
        <dbReference type="Proteomes" id="UP000721844"/>
    </source>
</evidence>
<dbReference type="SUPFAM" id="SSF46785">
    <property type="entry name" value="Winged helix' DNA-binding domain"/>
    <property type="match status" value="1"/>
</dbReference>
<dbReference type="Pfam" id="PF00480">
    <property type="entry name" value="ROK"/>
    <property type="match status" value="1"/>
</dbReference>
<dbReference type="AlphaFoldDB" id="A0A963Z264"/>
<dbReference type="Gene3D" id="3.30.420.40">
    <property type="match status" value="2"/>
</dbReference>
<proteinExistence type="inferred from homology"/>
<feature type="domain" description="HTH crp-type" evidence="2">
    <location>
        <begin position="27"/>
        <end position="62"/>
    </location>
</feature>
<comment type="caution">
    <text evidence="3">The sequence shown here is derived from an EMBL/GenBank/DDBJ whole genome shotgun (WGS) entry which is preliminary data.</text>
</comment>
<comment type="similarity">
    <text evidence="1">Belongs to the ROK (NagC/XylR) family.</text>
</comment>
<dbReference type="Gene3D" id="1.10.10.10">
    <property type="entry name" value="Winged helix-like DNA-binding domain superfamily/Winged helix DNA-binding domain"/>
    <property type="match status" value="1"/>
</dbReference>
<name>A0A963Z264_9PROT</name>
<dbReference type="Pfam" id="PF13545">
    <property type="entry name" value="HTH_Crp_2"/>
    <property type="match status" value="1"/>
</dbReference>
<dbReference type="SUPFAM" id="SSF53067">
    <property type="entry name" value="Actin-like ATPase domain"/>
    <property type="match status" value="1"/>
</dbReference>
<evidence type="ECO:0000259" key="2">
    <source>
        <dbReference type="Pfam" id="PF13545"/>
    </source>
</evidence>
<gene>
    <name evidence="3" type="ORF">ACELLULO517_14010</name>
</gene>
<dbReference type="InterPro" id="IPR012318">
    <property type="entry name" value="HTH_CRP"/>
</dbReference>
<dbReference type="Proteomes" id="UP000721844">
    <property type="component" value="Unassembled WGS sequence"/>
</dbReference>
<dbReference type="InterPro" id="IPR036388">
    <property type="entry name" value="WH-like_DNA-bd_sf"/>
</dbReference>
<protein>
    <submittedName>
        <fullName evidence="3">ROK family transcriptional regulator</fullName>
    </submittedName>
</protein>
<reference evidence="3 4" key="1">
    <citation type="journal article" date="2021" name="Microorganisms">
        <title>Acidisoma silvae sp. nov. and Acidisomacellulosilytica sp. nov., Two Acidophilic Bacteria Isolated from Decaying Wood, Hydrolyzing Cellulose and Producing Poly-3-hydroxybutyrate.</title>
        <authorList>
            <person name="Mieszkin S."/>
            <person name="Pouder E."/>
            <person name="Uroz S."/>
            <person name="Simon-Colin C."/>
            <person name="Alain K."/>
        </authorList>
    </citation>
    <scope>NUCLEOTIDE SEQUENCE [LARGE SCALE GENOMIC DNA]</scope>
    <source>
        <strain evidence="3 4">HW T5.17</strain>
    </source>
</reference>
<dbReference type="InterPro" id="IPR043129">
    <property type="entry name" value="ATPase_NBD"/>
</dbReference>
<accession>A0A963Z264</accession>
<evidence type="ECO:0000256" key="1">
    <source>
        <dbReference type="ARBA" id="ARBA00006479"/>
    </source>
</evidence>
<dbReference type="PANTHER" id="PTHR18964">
    <property type="entry name" value="ROK (REPRESSOR, ORF, KINASE) FAMILY"/>
    <property type="match status" value="1"/>
</dbReference>
<dbReference type="EMBL" id="JAESVA010000004">
    <property type="protein sequence ID" value="MCB8881359.1"/>
    <property type="molecule type" value="Genomic_DNA"/>
</dbReference>
<dbReference type="InterPro" id="IPR000600">
    <property type="entry name" value="ROK"/>
</dbReference>
<dbReference type="RefSeq" id="WP_227308030.1">
    <property type="nucleotide sequence ID" value="NZ_JAESVA010000004.1"/>
</dbReference>
<organism evidence="3 4">
    <name type="scientific">Acidisoma cellulosilyticum</name>
    <dbReference type="NCBI Taxonomy" id="2802395"/>
    <lineage>
        <taxon>Bacteria</taxon>
        <taxon>Pseudomonadati</taxon>
        <taxon>Pseudomonadota</taxon>
        <taxon>Alphaproteobacteria</taxon>
        <taxon>Acetobacterales</taxon>
        <taxon>Acidocellaceae</taxon>
        <taxon>Acidisoma</taxon>
    </lineage>
</organism>
<keyword evidence="4" id="KW-1185">Reference proteome</keyword>